<sequence>MIDNINTITAARLVIRSREARRKPLSIRTAAARFKVSKSQLQRAIQEILTGIVPEAPGRPRRLDEAEDDALVAYVVWLQRGGFPATKLQLEGAYNAIRLARDASAKPVSRHWYKRWMADHPELRPSYVKAVEKSRKSWESSNVAAVEDFFERLSNIVKDFRIGASECWNEDECGIRIGSLRDRIQVIVTRSSRHKRPEVVDLGDRESCTLIGCANAVGVTMPGWLVFKTFPTESWDEIKAPDDIRFARSDTGFSNAEITLDWLHHFNVISWKASAQAQQTSKTLEEWFGCTEWCKDPLRPSSEAQPTVRPDKDRIYRLLVIDGFTGHTSLEFIHYCIKFDIILAIFPPHSTHFLQPLDVSVFQPLKQSQQRVLRRILAQGELKFSRTDFLASFHETFRDGFTAANIISGFEKTGIFPPNSTPAVTKVLETQLRARQAVNPAYESLLPEESRFQHAANAIRSIEEKYLDLLSSPTRAGLRSARRAVIEAVTMSLVVKSANNDHLKRIEMMSRRRQRGKIVKPPAGSFYTSDSLKEIRESTQRAIAKAADKEQRKQLRSMQALVRAEKENLLRQYRETKYQIIDGQRKRLTRKQWLEFTRNDDSFISLETAEEEYKRLLAPKPRYTIDITPASTTALTPAEQRHRDACERIDTPSQAIAEAAAKACREYRPILAMQWPDSDASVEIITQRQPAQLVSPGAANAGPADEEIFPFEEEGAFDEYLESSSPAAASEAPSPPSSPPVRRWVHIQEMLDKFRASRVSE</sequence>
<dbReference type="EMBL" id="KQ030633">
    <property type="protein sequence ID" value="KJZ70330.1"/>
    <property type="molecule type" value="Genomic_DNA"/>
</dbReference>
<dbReference type="InterPro" id="IPR050863">
    <property type="entry name" value="CenT-Element_Derived"/>
</dbReference>
<proteinExistence type="predicted"/>
<accession>A0A0F7ZK93</accession>
<evidence type="ECO:0000313" key="4">
    <source>
        <dbReference type="Proteomes" id="UP000054481"/>
    </source>
</evidence>
<dbReference type="OrthoDB" id="4733042at2759"/>
<feature type="region of interest" description="Disordered" evidence="1">
    <location>
        <begin position="720"/>
        <end position="742"/>
    </location>
</feature>
<evidence type="ECO:0000256" key="1">
    <source>
        <dbReference type="SAM" id="MobiDB-lite"/>
    </source>
</evidence>
<dbReference type="GO" id="GO:0005634">
    <property type="term" value="C:nucleus"/>
    <property type="evidence" value="ECO:0007669"/>
    <property type="project" value="TreeGrafter"/>
</dbReference>
<evidence type="ECO:0000259" key="2">
    <source>
        <dbReference type="Pfam" id="PF03184"/>
    </source>
</evidence>
<dbReference type="Proteomes" id="UP000054481">
    <property type="component" value="Unassembled WGS sequence"/>
</dbReference>
<evidence type="ECO:0000313" key="3">
    <source>
        <dbReference type="EMBL" id="KJZ70330.1"/>
    </source>
</evidence>
<gene>
    <name evidence="3" type="ORF">HIM_10298</name>
</gene>
<dbReference type="Pfam" id="PF03184">
    <property type="entry name" value="DDE_1"/>
    <property type="match status" value="1"/>
</dbReference>
<organism evidence="3 4">
    <name type="scientific">Hirsutella minnesotensis 3608</name>
    <dbReference type="NCBI Taxonomy" id="1043627"/>
    <lineage>
        <taxon>Eukaryota</taxon>
        <taxon>Fungi</taxon>
        <taxon>Dikarya</taxon>
        <taxon>Ascomycota</taxon>
        <taxon>Pezizomycotina</taxon>
        <taxon>Sordariomycetes</taxon>
        <taxon>Hypocreomycetidae</taxon>
        <taxon>Hypocreales</taxon>
        <taxon>Ophiocordycipitaceae</taxon>
        <taxon>Hirsutella</taxon>
    </lineage>
</organism>
<dbReference type="InterPro" id="IPR004875">
    <property type="entry name" value="DDE_SF_endonuclease_dom"/>
</dbReference>
<protein>
    <recommendedName>
        <fullName evidence="2">DDE-1 domain-containing protein</fullName>
    </recommendedName>
</protein>
<reference evidence="3 4" key="1">
    <citation type="journal article" date="2014" name="Genome Biol. Evol.">
        <title>Comparative genomics and transcriptomics analyses reveal divergent lifestyle features of nematode endoparasitic fungus Hirsutella minnesotensis.</title>
        <authorList>
            <person name="Lai Y."/>
            <person name="Liu K."/>
            <person name="Zhang X."/>
            <person name="Zhang X."/>
            <person name="Li K."/>
            <person name="Wang N."/>
            <person name="Shu C."/>
            <person name="Wu Y."/>
            <person name="Wang C."/>
            <person name="Bushley K.E."/>
            <person name="Xiang M."/>
            <person name="Liu X."/>
        </authorList>
    </citation>
    <scope>NUCLEOTIDE SEQUENCE [LARGE SCALE GENOMIC DNA]</scope>
    <source>
        <strain evidence="3 4">3608</strain>
    </source>
</reference>
<dbReference type="AlphaFoldDB" id="A0A0F7ZK93"/>
<dbReference type="PANTHER" id="PTHR19303:SF74">
    <property type="entry name" value="POGO TRANSPOSABLE ELEMENT WITH KRAB DOMAIN"/>
    <property type="match status" value="1"/>
</dbReference>
<dbReference type="PANTHER" id="PTHR19303">
    <property type="entry name" value="TRANSPOSON"/>
    <property type="match status" value="1"/>
</dbReference>
<feature type="compositionally biased region" description="Low complexity" evidence="1">
    <location>
        <begin position="722"/>
        <end position="732"/>
    </location>
</feature>
<feature type="domain" description="DDE-1" evidence="2">
    <location>
        <begin position="269"/>
        <end position="439"/>
    </location>
</feature>
<dbReference type="GO" id="GO:0003677">
    <property type="term" value="F:DNA binding"/>
    <property type="evidence" value="ECO:0007669"/>
    <property type="project" value="TreeGrafter"/>
</dbReference>
<keyword evidence="4" id="KW-1185">Reference proteome</keyword>
<name>A0A0F7ZK93_9HYPO</name>